<evidence type="ECO:0000313" key="3">
    <source>
        <dbReference type="Proteomes" id="UP001597097"/>
    </source>
</evidence>
<protein>
    <submittedName>
        <fullName evidence="2">Uncharacterized protein</fullName>
    </submittedName>
</protein>
<reference evidence="3" key="1">
    <citation type="journal article" date="2019" name="Int. J. Syst. Evol. Microbiol.">
        <title>The Global Catalogue of Microorganisms (GCM) 10K type strain sequencing project: providing services to taxonomists for standard genome sequencing and annotation.</title>
        <authorList>
            <consortium name="The Broad Institute Genomics Platform"/>
            <consortium name="The Broad Institute Genome Sequencing Center for Infectious Disease"/>
            <person name="Wu L."/>
            <person name="Ma J."/>
        </authorList>
    </citation>
    <scope>NUCLEOTIDE SEQUENCE [LARGE SCALE GENOMIC DNA]</scope>
    <source>
        <strain evidence="3">CGMCC 1.15399</strain>
    </source>
</reference>
<feature type="compositionally biased region" description="Polar residues" evidence="1">
    <location>
        <begin position="153"/>
        <end position="168"/>
    </location>
</feature>
<evidence type="ECO:0000256" key="1">
    <source>
        <dbReference type="SAM" id="MobiDB-lite"/>
    </source>
</evidence>
<gene>
    <name evidence="2" type="ORF">ACFSJ0_37735</name>
</gene>
<dbReference type="EMBL" id="JBHUCM010000034">
    <property type="protein sequence ID" value="MFD1542844.1"/>
    <property type="molecule type" value="Genomic_DNA"/>
</dbReference>
<dbReference type="Proteomes" id="UP001597097">
    <property type="component" value="Unassembled WGS sequence"/>
</dbReference>
<evidence type="ECO:0000313" key="2">
    <source>
        <dbReference type="EMBL" id="MFD1542844.1"/>
    </source>
</evidence>
<sequence length="337" mass="33528">MPERWHAWPVARVFPGSVPGTSPSGARVTYVLAGVAPEAPCRVAFQPGVLRLLRGCVTALRATYADSTQTFVATVGIAVLTTPAAHPPAAFGLPGAPPETGGLSGAPPETGGGRLSAGSSETGSGCLAGGASRPDCLSAGSSEPGNVRLPSGPSETGTGRPASGSSHIGTGHLPGGPSHLDTDHPTSGPSHTDTGHLPGGPSEAGAGTRCLPGRGRETSGGRLAETGGPLPETGARRLPGVGATAGAQADVPVDRSGTVVGRPPTVRPVAFPDGPAERFGESQYVTGALISSNDTYVVATAAGYADGRPYKPGDFAARRLGDTARRLATVLYGSLTR</sequence>
<organism evidence="2 3">
    <name type="scientific">Nonomuraea guangzhouensis</name>
    <dbReference type="NCBI Taxonomy" id="1291555"/>
    <lineage>
        <taxon>Bacteria</taxon>
        <taxon>Bacillati</taxon>
        <taxon>Actinomycetota</taxon>
        <taxon>Actinomycetes</taxon>
        <taxon>Streptosporangiales</taxon>
        <taxon>Streptosporangiaceae</taxon>
        <taxon>Nonomuraea</taxon>
    </lineage>
</organism>
<accession>A0ABW4GKF6</accession>
<proteinExistence type="predicted"/>
<keyword evidence="3" id="KW-1185">Reference proteome</keyword>
<name>A0ABW4GKF6_9ACTN</name>
<dbReference type="RefSeq" id="WP_219527732.1">
    <property type="nucleotide sequence ID" value="NZ_JAHKRM010000003.1"/>
</dbReference>
<comment type="caution">
    <text evidence="2">The sequence shown here is derived from an EMBL/GenBank/DDBJ whole genome shotgun (WGS) entry which is preliminary data.</text>
</comment>
<feature type="region of interest" description="Disordered" evidence="1">
    <location>
        <begin position="90"/>
        <end position="240"/>
    </location>
</feature>